<dbReference type="RefSeq" id="WP_381182487.1">
    <property type="nucleotide sequence ID" value="NZ_JBHSFK010000030.1"/>
</dbReference>
<proteinExistence type="predicted"/>
<keyword evidence="4" id="KW-1185">Reference proteome</keyword>
<feature type="domain" description="Alpha/beta hydrolase fold-3" evidence="2">
    <location>
        <begin position="80"/>
        <end position="291"/>
    </location>
</feature>
<evidence type="ECO:0000259" key="2">
    <source>
        <dbReference type="Pfam" id="PF07859"/>
    </source>
</evidence>
<dbReference type="Pfam" id="PF07859">
    <property type="entry name" value="Abhydrolase_3"/>
    <property type="match status" value="1"/>
</dbReference>
<reference evidence="4" key="1">
    <citation type="journal article" date="2019" name="Int. J. Syst. Evol. Microbiol.">
        <title>The Global Catalogue of Microorganisms (GCM) 10K type strain sequencing project: providing services to taxonomists for standard genome sequencing and annotation.</title>
        <authorList>
            <consortium name="The Broad Institute Genomics Platform"/>
            <consortium name="The Broad Institute Genome Sequencing Center for Infectious Disease"/>
            <person name="Wu L."/>
            <person name="Ma J."/>
        </authorList>
    </citation>
    <scope>NUCLEOTIDE SEQUENCE [LARGE SCALE GENOMIC DNA]</scope>
    <source>
        <strain evidence="4">CGMCC 4.7177</strain>
    </source>
</reference>
<evidence type="ECO:0000313" key="4">
    <source>
        <dbReference type="Proteomes" id="UP001595839"/>
    </source>
</evidence>
<dbReference type="EMBL" id="JBHSFK010000030">
    <property type="protein sequence ID" value="MFC4504967.1"/>
    <property type="molecule type" value="Genomic_DNA"/>
</dbReference>
<dbReference type="InterPro" id="IPR013094">
    <property type="entry name" value="AB_hydrolase_3"/>
</dbReference>
<dbReference type="SUPFAM" id="SSF53474">
    <property type="entry name" value="alpha/beta-Hydrolases"/>
    <property type="match status" value="1"/>
</dbReference>
<comment type="caution">
    <text evidence="3">The sequence shown here is derived from an EMBL/GenBank/DDBJ whole genome shotgun (WGS) entry which is preliminary data.</text>
</comment>
<dbReference type="PANTHER" id="PTHR48081">
    <property type="entry name" value="AB HYDROLASE SUPERFAMILY PROTEIN C4A8.06C"/>
    <property type="match status" value="1"/>
</dbReference>
<gene>
    <name evidence="3" type="ORF">ACFPIH_36645</name>
</gene>
<name>A0ABV9AYG2_9ACTN</name>
<protein>
    <submittedName>
        <fullName evidence="3">Alpha/beta hydrolase</fullName>
    </submittedName>
</protein>
<accession>A0ABV9AYG2</accession>
<organism evidence="3 4">
    <name type="scientific">Streptomyces vulcanius</name>
    <dbReference type="NCBI Taxonomy" id="1441876"/>
    <lineage>
        <taxon>Bacteria</taxon>
        <taxon>Bacillati</taxon>
        <taxon>Actinomycetota</taxon>
        <taxon>Actinomycetes</taxon>
        <taxon>Kitasatosporales</taxon>
        <taxon>Streptomycetaceae</taxon>
        <taxon>Streptomyces</taxon>
    </lineage>
</organism>
<sequence>MPLDPHLADKVALVADVTREEALNADEALWDRFTKVFSDNRPYDQPVVDVREVAVAGFEGLRVRVYTPLAGVRPGRQAFVWAHGGGFVAGTLDDHEADTVSRDLCARADVVVVSVDYPLANGSTVRYPTLHLALAEAFRWTLRNAAELGIDADTVVLGGASAGGNLTVAATMELRDNGERTPTRLLLVYPALSATFTTSEPHEKLMAGIPPLFRFEQEAIGSIFRTYAAGETNAPYLSFENMPSLGELPPMLVVLSEYDDLRPPVEAVLDRAEQDGLHVERYFAPGVVHGHLSMLPLLPETRSTLDRMAAYLRQ</sequence>
<dbReference type="Proteomes" id="UP001595839">
    <property type="component" value="Unassembled WGS sequence"/>
</dbReference>
<dbReference type="InterPro" id="IPR029058">
    <property type="entry name" value="AB_hydrolase_fold"/>
</dbReference>
<dbReference type="GO" id="GO:0016787">
    <property type="term" value="F:hydrolase activity"/>
    <property type="evidence" value="ECO:0007669"/>
    <property type="project" value="UniProtKB-KW"/>
</dbReference>
<keyword evidence="1 3" id="KW-0378">Hydrolase</keyword>
<evidence type="ECO:0000313" key="3">
    <source>
        <dbReference type="EMBL" id="MFC4504967.1"/>
    </source>
</evidence>
<dbReference type="PANTHER" id="PTHR48081:SF8">
    <property type="entry name" value="ALPHA_BETA HYDROLASE FOLD-3 DOMAIN-CONTAINING PROTEIN-RELATED"/>
    <property type="match status" value="1"/>
</dbReference>
<dbReference type="InterPro" id="IPR050300">
    <property type="entry name" value="GDXG_lipolytic_enzyme"/>
</dbReference>
<evidence type="ECO:0000256" key="1">
    <source>
        <dbReference type="ARBA" id="ARBA00022801"/>
    </source>
</evidence>
<dbReference type="Gene3D" id="3.40.50.1820">
    <property type="entry name" value="alpha/beta hydrolase"/>
    <property type="match status" value="1"/>
</dbReference>